<dbReference type="Proteomes" id="UP001201980">
    <property type="component" value="Unassembled WGS sequence"/>
</dbReference>
<sequence>MDNLSRSDYPAMLAHLQPNQAVRTLDDRVKRISKVNSEIAEWVAERRRIEDHYVQSLRKLTNFKVPNAHSELGVFQPPWDRILQSTHTVAQAHHHFSMRIEHDVEIPLRSLHSRKEMQNVTQISTSLANMAKELEDAQSRSEKLGRKGGRPQKVEEAATKLESASGQWEAQAPFIYESLQALDETRCNQLRDLLTQYLTHESDKAQRIQADAEETLNIILEVITEKEIQDFSQQTISGKPKLERRTGSARPSIGGSSSLAPPSSVAEDDHHSENSGRIDAPHTGMFLRLCDDVTDVLTKTESKLRRLGTMLGRRRQSIHGGFGQLSPQRGHAARLGSSHGSRVSPRASSNNLTESANRLSSLVEQPNSPDTAVPPSATRDQHPEGTNGVGHDSTTDLSPGTRAPNGATSSEPQPLQETKSNEKEPQKDAEGFTVPVITHDPISQAEKDAADENGEADQFFKVNIQKEPIAEEDPDAKKAALSNVANTLSTMGVPARRVGTIRGRRDIRSAIYIASPELTTDNPFPASPALSSQPSPGITPQHAKPILPSESSIAATSDTQSVRSGNSLSSITHFHHPDVPGPGLSGSIIEAVSATFEGGEAKSVKVVGEIALACSPGGAERERIRINDFSKLEAVGPNRIFVHSADNPGEYVVDTSHFSRITPAFTYKVAGEDSASAVKHVPLIIKTDWRPQGDKLGLLLQYGLNPDCQVEGPLELHNLVFFASYVGRAAGAQLKPPGTHLKDRHIVYWRLGDVTLKVGTWEKAVCRIVGAEGTEVKPGHVKATWEYAPPEGSELGSGISVARLEEGKGKGKGKGKAKERTEDEEDDPFADDTEKEEKEKNEEEEEEEGEEAKEWTGVFCKVKTIGGKYETRW</sequence>
<comment type="caution">
    <text evidence="4">The sequence shown here is derived from an EMBL/GenBank/DDBJ whole genome shotgun (WGS) entry which is preliminary data.</text>
</comment>
<keyword evidence="1" id="KW-0254">Endocytosis</keyword>
<dbReference type="FunFam" id="1.20.1270.60:FF:000102">
    <property type="entry name" value="WGS project CABT00000000 data, contig 2.23"/>
    <property type="match status" value="1"/>
</dbReference>
<evidence type="ECO:0000313" key="4">
    <source>
        <dbReference type="EMBL" id="KAJ2894463.1"/>
    </source>
</evidence>
<protein>
    <submittedName>
        <fullName evidence="4">Cytoskeletal protein syp1</fullName>
    </submittedName>
</protein>
<feature type="domain" description="FCH" evidence="3">
    <location>
        <begin position="14"/>
        <end position="100"/>
    </location>
</feature>
<dbReference type="Gene3D" id="1.20.1270.60">
    <property type="entry name" value="Arfaptin homology (AH) domain/BAR domain"/>
    <property type="match status" value="1"/>
</dbReference>
<dbReference type="SMART" id="SM00055">
    <property type="entry name" value="FCH"/>
    <property type="match status" value="1"/>
</dbReference>
<dbReference type="GO" id="GO:0030139">
    <property type="term" value="C:endocytic vesicle"/>
    <property type="evidence" value="ECO:0007669"/>
    <property type="project" value="TreeGrafter"/>
</dbReference>
<dbReference type="InterPro" id="IPR018808">
    <property type="entry name" value="Muniscin_C"/>
</dbReference>
<feature type="compositionally biased region" description="Polar residues" evidence="2">
    <location>
        <begin position="338"/>
        <end position="370"/>
    </location>
</feature>
<feature type="region of interest" description="Disordered" evidence="2">
    <location>
        <begin position="234"/>
        <end position="281"/>
    </location>
</feature>
<dbReference type="Pfam" id="PF00611">
    <property type="entry name" value="FCH"/>
    <property type="match status" value="1"/>
</dbReference>
<feature type="compositionally biased region" description="Acidic residues" evidence="2">
    <location>
        <begin position="822"/>
        <end position="834"/>
    </location>
</feature>
<feature type="compositionally biased region" description="Polar residues" evidence="2">
    <location>
        <begin position="406"/>
        <end position="418"/>
    </location>
</feature>
<evidence type="ECO:0000259" key="3">
    <source>
        <dbReference type="SMART" id="SM00055"/>
    </source>
</evidence>
<evidence type="ECO:0000313" key="5">
    <source>
        <dbReference type="Proteomes" id="UP001201980"/>
    </source>
</evidence>
<feature type="compositionally biased region" description="Basic and acidic residues" evidence="2">
    <location>
        <begin position="267"/>
        <end position="280"/>
    </location>
</feature>
<dbReference type="Pfam" id="PF10291">
    <property type="entry name" value="muHD"/>
    <property type="match status" value="1"/>
</dbReference>
<dbReference type="GO" id="GO:0005886">
    <property type="term" value="C:plasma membrane"/>
    <property type="evidence" value="ECO:0007669"/>
    <property type="project" value="TreeGrafter"/>
</dbReference>
<evidence type="ECO:0000256" key="1">
    <source>
        <dbReference type="ARBA" id="ARBA00022583"/>
    </source>
</evidence>
<dbReference type="PANTHER" id="PTHR23065">
    <property type="entry name" value="PROLINE-SERINE-THREONINE PHOSPHATASE INTERACTING PROTEIN 1"/>
    <property type="match status" value="1"/>
</dbReference>
<proteinExistence type="predicted"/>
<name>A0AAD5RIU9_9PEZI</name>
<feature type="region of interest" description="Disordered" evidence="2">
    <location>
        <begin position="521"/>
        <end position="575"/>
    </location>
</feature>
<evidence type="ECO:0000256" key="2">
    <source>
        <dbReference type="SAM" id="MobiDB-lite"/>
    </source>
</evidence>
<dbReference type="GO" id="GO:0006897">
    <property type="term" value="P:endocytosis"/>
    <property type="evidence" value="ECO:0007669"/>
    <property type="project" value="UniProtKB-KW"/>
</dbReference>
<feature type="region of interest" description="Disordered" evidence="2">
    <location>
        <begin position="786"/>
        <end position="857"/>
    </location>
</feature>
<dbReference type="PANTHER" id="PTHR23065:SF54">
    <property type="entry name" value="SUPPRESSOR OF YEAST PROFILIN DELETION"/>
    <property type="match status" value="1"/>
</dbReference>
<dbReference type="InterPro" id="IPR027267">
    <property type="entry name" value="AH/BAR_dom_sf"/>
</dbReference>
<dbReference type="CDD" id="cd07650">
    <property type="entry name" value="F-BAR_Syp1p_like"/>
    <property type="match status" value="1"/>
</dbReference>
<accession>A0AAD5RIU9</accession>
<gene>
    <name evidence="4" type="ORF">MKZ38_007520</name>
</gene>
<dbReference type="EMBL" id="JAKWBI020000494">
    <property type="protein sequence ID" value="KAJ2894463.1"/>
    <property type="molecule type" value="Genomic_DNA"/>
</dbReference>
<feature type="compositionally biased region" description="Low complexity" evidence="2">
    <location>
        <begin position="523"/>
        <end position="536"/>
    </location>
</feature>
<dbReference type="GO" id="GO:0032153">
    <property type="term" value="C:cell division site"/>
    <property type="evidence" value="ECO:0007669"/>
    <property type="project" value="TreeGrafter"/>
</dbReference>
<feature type="region of interest" description="Disordered" evidence="2">
    <location>
        <begin position="318"/>
        <end position="429"/>
    </location>
</feature>
<dbReference type="InterPro" id="IPR001060">
    <property type="entry name" value="FCH_dom"/>
</dbReference>
<reference evidence="4" key="1">
    <citation type="submission" date="2022-07" db="EMBL/GenBank/DDBJ databases">
        <title>Draft genome sequence of Zalerion maritima ATCC 34329, a (micro)plastics degrading marine fungus.</title>
        <authorList>
            <person name="Paco A."/>
            <person name="Goncalves M.F.M."/>
            <person name="Rocha-Santos T.A.P."/>
            <person name="Alves A."/>
        </authorList>
    </citation>
    <scope>NUCLEOTIDE SEQUENCE</scope>
    <source>
        <strain evidence="4">ATCC 34329</strain>
    </source>
</reference>
<dbReference type="SUPFAM" id="SSF103657">
    <property type="entry name" value="BAR/IMD domain-like"/>
    <property type="match status" value="1"/>
</dbReference>
<feature type="compositionally biased region" description="Acidic residues" evidence="2">
    <location>
        <begin position="842"/>
        <end position="851"/>
    </location>
</feature>
<dbReference type="GO" id="GO:0032185">
    <property type="term" value="P:septin cytoskeleton organization"/>
    <property type="evidence" value="ECO:0007669"/>
    <property type="project" value="TreeGrafter"/>
</dbReference>
<keyword evidence="5" id="KW-1185">Reference proteome</keyword>
<feature type="compositionally biased region" description="Polar residues" evidence="2">
    <location>
        <begin position="549"/>
        <end position="572"/>
    </location>
</feature>
<dbReference type="AlphaFoldDB" id="A0AAD5RIU9"/>
<organism evidence="4 5">
    <name type="scientific">Zalerion maritima</name>
    <dbReference type="NCBI Taxonomy" id="339359"/>
    <lineage>
        <taxon>Eukaryota</taxon>
        <taxon>Fungi</taxon>
        <taxon>Dikarya</taxon>
        <taxon>Ascomycota</taxon>
        <taxon>Pezizomycotina</taxon>
        <taxon>Sordariomycetes</taxon>
        <taxon>Lulworthiomycetidae</taxon>
        <taxon>Lulworthiales</taxon>
        <taxon>Lulworthiaceae</taxon>
        <taxon>Zalerion</taxon>
    </lineage>
</organism>
<feature type="compositionally biased region" description="Basic and acidic residues" evidence="2">
    <location>
        <begin position="419"/>
        <end position="429"/>
    </location>
</feature>